<dbReference type="HOGENOM" id="CLU_116302_0_0_9"/>
<dbReference type="EMBL" id="AQPX01000017">
    <property type="protein sequence ID" value="EON72689.1"/>
    <property type="molecule type" value="Genomic_DNA"/>
</dbReference>
<evidence type="ECO:0008006" key="3">
    <source>
        <dbReference type="Google" id="ProtNLM"/>
    </source>
</evidence>
<dbReference type="RefSeq" id="WP_010859173.1">
    <property type="nucleotide sequence ID" value="NZ_KB933398.1"/>
</dbReference>
<organism evidence="1 2">
    <name type="scientific">Lysinibacillus sphaericus OT4b.31</name>
    <dbReference type="NCBI Taxonomy" id="1285586"/>
    <lineage>
        <taxon>Bacteria</taxon>
        <taxon>Bacillati</taxon>
        <taxon>Bacillota</taxon>
        <taxon>Bacilli</taxon>
        <taxon>Bacillales</taxon>
        <taxon>Bacillaceae</taxon>
        <taxon>Lysinibacillus</taxon>
    </lineage>
</organism>
<comment type="caution">
    <text evidence="1">The sequence shown here is derived from an EMBL/GenBank/DDBJ whole genome shotgun (WGS) entry which is preliminary data.</text>
</comment>
<dbReference type="OrthoDB" id="4548730at2"/>
<sequence length="186" mass="21145">MSKPALYVSLVVGPDCDLESFALRSMLEYFGARVTVHWIGRPSDLVDVLSGEDRESKMDYLILNFHGDEGRFCLPELGEDIYEEGEPRGEFFGPQEVLHFSKLQDVKVIAPGCTLGDERLADAFFKSGCHSYIGPDDYIDGNSNLMFVVRFMYEMMNNHKSQQEAFDIAKSIDEETAMYQLYLPKV</sequence>
<evidence type="ECO:0000313" key="2">
    <source>
        <dbReference type="Proteomes" id="UP000013911"/>
    </source>
</evidence>
<name>R7ZFA6_LYSSH</name>
<proteinExistence type="predicted"/>
<dbReference type="Proteomes" id="UP000013911">
    <property type="component" value="Unassembled WGS sequence"/>
</dbReference>
<dbReference type="PATRIC" id="fig|1285586.5.peg.2255"/>
<protein>
    <recommendedName>
        <fullName evidence="3">Delta-aminolevulinic acid dehydratase</fullName>
    </recommendedName>
</protein>
<reference evidence="1 2" key="1">
    <citation type="submission" date="2013-04" db="EMBL/GenBank/DDBJ databases">
        <title>Draft genome of the heavy metal tolerant bacterium Lysinibacillus sphaericus strain OT4b.31.</title>
        <authorList>
            <person name="Pena-Montenegro T.D."/>
            <person name="Dussan J."/>
        </authorList>
    </citation>
    <scope>NUCLEOTIDE SEQUENCE [LARGE SCALE GENOMIC DNA]</scope>
    <source>
        <strain evidence="1 2">OT4b.31</strain>
    </source>
</reference>
<dbReference type="eggNOG" id="ENOG502ZB1H">
    <property type="taxonomic scope" value="Bacteria"/>
</dbReference>
<evidence type="ECO:0000313" key="1">
    <source>
        <dbReference type="EMBL" id="EON72689.1"/>
    </source>
</evidence>
<gene>
    <name evidence="1" type="ORF">H131_11128</name>
</gene>
<accession>R7ZFA6</accession>
<dbReference type="AlphaFoldDB" id="R7ZFA6"/>